<reference evidence="8 9" key="1">
    <citation type="journal article" date="2017" name="Curr. Biol.">
        <title>Genome architecture and evolution of a unichromosomal asexual nematode.</title>
        <authorList>
            <person name="Fradin H."/>
            <person name="Zegar C."/>
            <person name="Gutwein M."/>
            <person name="Lucas J."/>
            <person name="Kovtun M."/>
            <person name="Corcoran D."/>
            <person name="Baugh L.R."/>
            <person name="Kiontke K."/>
            <person name="Gunsalus K."/>
            <person name="Fitch D.H."/>
            <person name="Piano F."/>
        </authorList>
    </citation>
    <scope>NUCLEOTIDE SEQUENCE [LARGE SCALE GENOMIC DNA]</scope>
    <source>
        <strain evidence="8">PF1309</strain>
    </source>
</reference>
<dbReference type="InterPro" id="IPR037721">
    <property type="entry name" value="Ferlin"/>
</dbReference>
<evidence type="ECO:0000256" key="1">
    <source>
        <dbReference type="ARBA" id="ARBA00004167"/>
    </source>
</evidence>
<dbReference type="GO" id="GO:0016020">
    <property type="term" value="C:membrane"/>
    <property type="evidence" value="ECO:0007669"/>
    <property type="project" value="UniProtKB-SubCell"/>
</dbReference>
<dbReference type="Pfam" id="PF08150">
    <property type="entry name" value="FerB"/>
    <property type="match status" value="1"/>
</dbReference>
<gene>
    <name evidence="8" type="ORF">WR25_15087</name>
</gene>
<proteinExistence type="predicted"/>
<dbReference type="SMART" id="SM01201">
    <property type="entry name" value="FerB"/>
    <property type="match status" value="1"/>
</dbReference>
<evidence type="ECO:0000259" key="7">
    <source>
        <dbReference type="SMART" id="SM01201"/>
    </source>
</evidence>
<dbReference type="GO" id="GO:0061025">
    <property type="term" value="P:membrane fusion"/>
    <property type="evidence" value="ECO:0007669"/>
    <property type="project" value="TreeGrafter"/>
</dbReference>
<dbReference type="Pfam" id="PF00168">
    <property type="entry name" value="C2"/>
    <property type="match status" value="1"/>
</dbReference>
<dbReference type="PANTHER" id="PTHR12546">
    <property type="entry name" value="FER-1-LIKE"/>
    <property type="match status" value="1"/>
</dbReference>
<dbReference type="Proteomes" id="UP000218231">
    <property type="component" value="Unassembled WGS sequence"/>
</dbReference>
<dbReference type="STRING" id="2018661.A0A2A2KCJ5"/>
<organism evidence="8 9">
    <name type="scientific">Diploscapter pachys</name>
    <dbReference type="NCBI Taxonomy" id="2018661"/>
    <lineage>
        <taxon>Eukaryota</taxon>
        <taxon>Metazoa</taxon>
        <taxon>Ecdysozoa</taxon>
        <taxon>Nematoda</taxon>
        <taxon>Chromadorea</taxon>
        <taxon>Rhabditida</taxon>
        <taxon>Rhabditina</taxon>
        <taxon>Rhabditomorpha</taxon>
        <taxon>Rhabditoidea</taxon>
        <taxon>Rhabditidae</taxon>
        <taxon>Diploscapter</taxon>
    </lineage>
</organism>
<evidence type="ECO:0000256" key="5">
    <source>
        <dbReference type="ARBA" id="ARBA00023136"/>
    </source>
</evidence>
<accession>A0A2A2KCJ5</accession>
<feature type="compositionally biased region" description="Low complexity" evidence="6">
    <location>
        <begin position="55"/>
        <end position="74"/>
    </location>
</feature>
<dbReference type="SUPFAM" id="SSF49562">
    <property type="entry name" value="C2 domain (Calcium/lipid-binding domain, CaLB)"/>
    <property type="match status" value="1"/>
</dbReference>
<feature type="domain" description="Ferlin B-domain" evidence="7">
    <location>
        <begin position="660"/>
        <end position="725"/>
    </location>
</feature>
<comment type="caution">
    <text evidence="8">The sequence shown here is derived from an EMBL/GenBank/DDBJ whole genome shotgun (WGS) entry which is preliminary data.</text>
</comment>
<comment type="subcellular location">
    <subcellularLocation>
        <location evidence="1">Membrane</location>
        <topology evidence="1">Single-pass membrane protein</topology>
    </subcellularLocation>
</comment>
<sequence>MGKVTDKLAKAFLKKKLRKRIGDISETDGEETEGGKSKDGKNNDDHETSIRTKDSTSNTSNATSTGGSTTSGASKILKKMLGKRRTESENSLFEGTEDDEDEEEGLVKAKRYKRFGMTNYIDVNRPATWHVLVRVIEGRDLDTGALRVRAMLDGSQKATRISTSGVPKWKQNLQFTLKNVSLQKLAVMMLTLKVTRAKRISEVVLGQFDVLLSAILHSPQRAVISKWVALGIGANDEEDEDESENAGFLKISLCIYGQNESPPPMKDDEGAEEVWCGAQLEEHTLRVRIYRLQKIAFEILQEVEAKKHKKPTLFLITVTCGDSEVSTGKEEIQTREANYGDTHGINFSTELYLPILWPCISFRLFMQRGLRKRCISEATIPLRSIYEPGEEGFMPIFGPSYINFFGYEGSIQLKRKKEKIMIDEGESSNYMGRCLVAVDCIEYLGDSSQRASLDYASIAAAKKFEPQHRYTAYVSFHTCNMINPILSGENVAFLVSMGFYGSPNASTKQNRSSTLAAMPDTDGCKYFAMPWGNMKPIADITCAFEDNDGRVGRSNAIMKMIAEARRQDGVHDAVASIALEAIDNADLMLERLENHHDKSTFLNELDQKREDARKKAIRRIVDEMVGFRYELERVYDKMSEEIVRFLTRLRDSMLGLARDCQIDVPPLMIKMVSNDKVLGYCKVPVEEICYSSNEALCGDWCGKLRTIPVSWPSKVNRKNRKEEVF</sequence>
<keyword evidence="9" id="KW-1185">Reference proteome</keyword>
<evidence type="ECO:0000256" key="4">
    <source>
        <dbReference type="ARBA" id="ARBA00022989"/>
    </source>
</evidence>
<name>A0A2A2KCJ5_9BILA</name>
<feature type="compositionally biased region" description="Basic and acidic residues" evidence="6">
    <location>
        <begin position="33"/>
        <end position="54"/>
    </location>
</feature>
<protein>
    <recommendedName>
        <fullName evidence="7">Ferlin B-domain domain-containing protein</fullName>
    </recommendedName>
</protein>
<dbReference type="AlphaFoldDB" id="A0A2A2KCJ5"/>
<keyword evidence="4" id="KW-1133">Transmembrane helix</keyword>
<evidence type="ECO:0000256" key="6">
    <source>
        <dbReference type="SAM" id="MobiDB-lite"/>
    </source>
</evidence>
<dbReference type="InterPro" id="IPR035892">
    <property type="entry name" value="C2_domain_sf"/>
</dbReference>
<keyword evidence="5" id="KW-0472">Membrane</keyword>
<feature type="compositionally biased region" description="Acidic residues" evidence="6">
    <location>
        <begin position="95"/>
        <end position="104"/>
    </location>
</feature>
<feature type="region of interest" description="Disordered" evidence="6">
    <location>
        <begin position="19"/>
        <end position="105"/>
    </location>
</feature>
<dbReference type="InterPro" id="IPR000008">
    <property type="entry name" value="C2_dom"/>
</dbReference>
<evidence type="ECO:0000313" key="8">
    <source>
        <dbReference type="EMBL" id="PAV71549.1"/>
    </source>
</evidence>
<keyword evidence="3" id="KW-0677">Repeat</keyword>
<dbReference type="GO" id="GO:0007009">
    <property type="term" value="P:plasma membrane organization"/>
    <property type="evidence" value="ECO:0007669"/>
    <property type="project" value="TreeGrafter"/>
</dbReference>
<dbReference type="PANTHER" id="PTHR12546:SF33">
    <property type="entry name" value="SPERM VESICLE FUSION PROTEIN FER-1"/>
    <property type="match status" value="1"/>
</dbReference>
<evidence type="ECO:0000256" key="3">
    <source>
        <dbReference type="ARBA" id="ARBA00022737"/>
    </source>
</evidence>
<dbReference type="OrthoDB" id="5860982at2759"/>
<dbReference type="EMBL" id="LIAE01008988">
    <property type="protein sequence ID" value="PAV71549.1"/>
    <property type="molecule type" value="Genomic_DNA"/>
</dbReference>
<evidence type="ECO:0000313" key="9">
    <source>
        <dbReference type="Proteomes" id="UP000218231"/>
    </source>
</evidence>
<evidence type="ECO:0000256" key="2">
    <source>
        <dbReference type="ARBA" id="ARBA00022692"/>
    </source>
</evidence>
<keyword evidence="2" id="KW-0812">Transmembrane</keyword>
<dbReference type="InterPro" id="IPR012561">
    <property type="entry name" value="Ferlin_B-domain"/>
</dbReference>